<dbReference type="Proteomes" id="UP000179095">
    <property type="component" value="Unassembled WGS sequence"/>
</dbReference>
<evidence type="ECO:0000313" key="2">
    <source>
        <dbReference type="Proteomes" id="UP000179095"/>
    </source>
</evidence>
<evidence type="ECO:0000313" key="1">
    <source>
        <dbReference type="EMBL" id="OGC08070.1"/>
    </source>
</evidence>
<sequence length="398" mass="45729">MRVMVQDRINLGTMRAYANGMRNALSHGLNGKPYGRWWKVYQKAGQGSVIHQANGKRRQIYGFNSSMGYVYSLLREKKVGKDVCLVAYFYENPEQAEAGKDPLKKVIFSKKENSRWKDLERPEDCCQGKRKGAEQFGRACLGQLGAGDFDFGPGKILPQGSVRIGFPGEPIYVSGFKKYAGRMVWGRIITEENAKKVYFWLDESRENPPLNSEGRIVARLKDGGWKIVWVAVPDRWGRVCGTLDYGNYLFSTANGKERAITWLVTYIRTRASGAYLQKRIRGVRLSIYVSDRILPKEVFSVTEEFGQRFKIVSFWESENDWREGVPPFAKRYITFRPTIVPNAPWQFFWERLDNHTAFRQLLREGMIARQELEDVLNGISGKHTEVFPVIDKLFVSSS</sequence>
<protein>
    <submittedName>
        <fullName evidence="1">Uncharacterized protein</fullName>
    </submittedName>
</protein>
<dbReference type="EMBL" id="METQ01000063">
    <property type="protein sequence ID" value="OGC08070.1"/>
    <property type="molecule type" value="Genomic_DNA"/>
</dbReference>
<reference evidence="1 2" key="1">
    <citation type="journal article" date="2016" name="Nat. Commun.">
        <title>Thousands of microbial genomes shed light on interconnected biogeochemical processes in an aquifer system.</title>
        <authorList>
            <person name="Anantharaman K."/>
            <person name="Brown C.T."/>
            <person name="Hug L.A."/>
            <person name="Sharon I."/>
            <person name="Castelle C.J."/>
            <person name="Probst A.J."/>
            <person name="Thomas B.C."/>
            <person name="Singh A."/>
            <person name="Wilkins M.J."/>
            <person name="Karaoz U."/>
            <person name="Brodie E.L."/>
            <person name="Williams K.H."/>
            <person name="Hubbard S.S."/>
            <person name="Banfield J.F."/>
        </authorList>
    </citation>
    <scope>NUCLEOTIDE SEQUENCE [LARGE SCALE GENOMIC DNA]</scope>
</reference>
<organism evidence="1 2">
    <name type="scientific">candidate division WOR-1 bacterium RIFCSPLOWO2_12_FULL_45_9</name>
    <dbReference type="NCBI Taxonomy" id="1802568"/>
    <lineage>
        <taxon>Bacteria</taxon>
        <taxon>Bacillati</taxon>
        <taxon>Saganbacteria</taxon>
    </lineage>
</organism>
<proteinExistence type="predicted"/>
<accession>A0A1F4RIQ6</accession>
<dbReference type="AlphaFoldDB" id="A0A1F4RIQ6"/>
<name>A0A1F4RIQ6_UNCSA</name>
<comment type="caution">
    <text evidence="1">The sequence shown here is derived from an EMBL/GenBank/DDBJ whole genome shotgun (WGS) entry which is preliminary data.</text>
</comment>
<gene>
    <name evidence="1" type="ORF">A3F86_01675</name>
</gene>
<dbReference type="STRING" id="1802568.A3F86_01675"/>